<evidence type="ECO:0000256" key="4">
    <source>
        <dbReference type="ARBA" id="ARBA00022723"/>
    </source>
</evidence>
<evidence type="ECO:0000256" key="5">
    <source>
        <dbReference type="ARBA" id="ARBA00022741"/>
    </source>
</evidence>
<dbReference type="GO" id="GO:0005524">
    <property type="term" value="F:ATP binding"/>
    <property type="evidence" value="ECO:0007669"/>
    <property type="project" value="UniProtKB-KW"/>
</dbReference>
<organism evidence="9 10">
    <name type="scientific">Epilithonimonas mollis</name>
    <dbReference type="NCBI Taxonomy" id="216903"/>
    <lineage>
        <taxon>Bacteria</taxon>
        <taxon>Pseudomonadati</taxon>
        <taxon>Bacteroidota</taxon>
        <taxon>Flavobacteriia</taxon>
        <taxon>Flavobacteriales</taxon>
        <taxon>Weeksellaceae</taxon>
        <taxon>Chryseobacterium group</taxon>
        <taxon>Epilithonimonas</taxon>
    </lineage>
</organism>
<dbReference type="Pfam" id="PF18765">
    <property type="entry name" value="Polbeta"/>
    <property type="match status" value="1"/>
</dbReference>
<evidence type="ECO:0000259" key="8">
    <source>
        <dbReference type="Pfam" id="PF18765"/>
    </source>
</evidence>
<evidence type="ECO:0000256" key="6">
    <source>
        <dbReference type="ARBA" id="ARBA00022840"/>
    </source>
</evidence>
<dbReference type="RefSeq" id="WP_072997330.1">
    <property type="nucleotide sequence ID" value="NZ_FRAM01000002.1"/>
</dbReference>
<dbReference type="GO" id="GO:0046872">
    <property type="term" value="F:metal ion binding"/>
    <property type="evidence" value="ECO:0007669"/>
    <property type="project" value="UniProtKB-KW"/>
</dbReference>
<keyword evidence="5" id="KW-0547">Nucleotide-binding</keyword>
<evidence type="ECO:0000256" key="1">
    <source>
        <dbReference type="ARBA" id="ARBA00001946"/>
    </source>
</evidence>
<reference evidence="10" key="1">
    <citation type="submission" date="2016-11" db="EMBL/GenBank/DDBJ databases">
        <authorList>
            <person name="Varghese N."/>
            <person name="Submissions S."/>
        </authorList>
    </citation>
    <scope>NUCLEOTIDE SEQUENCE [LARGE SCALE GENOMIC DNA]</scope>
    <source>
        <strain evidence="10">DSM 18016</strain>
    </source>
</reference>
<dbReference type="STRING" id="216903.SAMN05444371_1644"/>
<keyword evidence="7" id="KW-0460">Magnesium</keyword>
<proteinExistence type="predicted"/>
<dbReference type="InterPro" id="IPR052038">
    <property type="entry name" value="Type-VII_TA_antitoxin"/>
</dbReference>
<dbReference type="InterPro" id="IPR041633">
    <property type="entry name" value="Polbeta"/>
</dbReference>
<dbReference type="SUPFAM" id="SSF81301">
    <property type="entry name" value="Nucleotidyltransferase"/>
    <property type="match status" value="1"/>
</dbReference>
<dbReference type="PANTHER" id="PTHR33571">
    <property type="entry name" value="SSL8005 PROTEIN"/>
    <property type="match status" value="1"/>
</dbReference>
<dbReference type="CDD" id="cd05403">
    <property type="entry name" value="NT_KNTase_like"/>
    <property type="match status" value="1"/>
</dbReference>
<dbReference type="AlphaFoldDB" id="A0A1M6R299"/>
<comment type="cofactor">
    <cofactor evidence="1">
        <name>Mg(2+)</name>
        <dbReference type="ChEBI" id="CHEBI:18420"/>
    </cofactor>
</comment>
<evidence type="ECO:0000256" key="3">
    <source>
        <dbReference type="ARBA" id="ARBA00022695"/>
    </source>
</evidence>
<evidence type="ECO:0000256" key="7">
    <source>
        <dbReference type="ARBA" id="ARBA00022842"/>
    </source>
</evidence>
<name>A0A1M6R299_9FLAO</name>
<dbReference type="InterPro" id="IPR043519">
    <property type="entry name" value="NT_sf"/>
</dbReference>
<evidence type="ECO:0000313" key="9">
    <source>
        <dbReference type="EMBL" id="SHK26477.1"/>
    </source>
</evidence>
<dbReference type="Gene3D" id="3.30.460.10">
    <property type="entry name" value="Beta Polymerase, domain 2"/>
    <property type="match status" value="1"/>
</dbReference>
<dbReference type="OrthoDB" id="9809668at2"/>
<accession>A0A1M6R299</accession>
<keyword evidence="6" id="KW-0067">ATP-binding</keyword>
<gene>
    <name evidence="9" type="ORF">SAMN05444371_1644</name>
</gene>
<dbReference type="Proteomes" id="UP000184498">
    <property type="component" value="Unassembled WGS sequence"/>
</dbReference>
<keyword evidence="3" id="KW-0548">Nucleotidyltransferase</keyword>
<dbReference type="EMBL" id="FRAM01000002">
    <property type="protein sequence ID" value="SHK26477.1"/>
    <property type="molecule type" value="Genomic_DNA"/>
</dbReference>
<protein>
    <recommendedName>
        <fullName evidence="8">Polymerase beta nucleotidyltransferase domain-containing protein</fullName>
    </recommendedName>
</protein>
<keyword evidence="10" id="KW-1185">Reference proteome</keyword>
<dbReference type="GO" id="GO:0016779">
    <property type="term" value="F:nucleotidyltransferase activity"/>
    <property type="evidence" value="ECO:0007669"/>
    <property type="project" value="UniProtKB-KW"/>
</dbReference>
<sequence length="95" mass="11130">MISQQQIDLIIEILKPYKPKKIGIFGSFARGENSENSDLDILYQFEEPISLFQKFEIQESLENKLNFSIDFVSEKYLHPFLKEGILKDLKIIYGN</sequence>
<evidence type="ECO:0000256" key="2">
    <source>
        <dbReference type="ARBA" id="ARBA00022679"/>
    </source>
</evidence>
<feature type="domain" description="Polymerase beta nucleotidyltransferase" evidence="8">
    <location>
        <begin position="10"/>
        <end position="94"/>
    </location>
</feature>
<evidence type="ECO:0000313" key="10">
    <source>
        <dbReference type="Proteomes" id="UP000184498"/>
    </source>
</evidence>
<keyword evidence="4" id="KW-0479">Metal-binding</keyword>
<keyword evidence="2" id="KW-0808">Transferase</keyword>
<dbReference type="PANTHER" id="PTHR33571:SF14">
    <property type="entry name" value="PROTEIN ADENYLYLTRANSFERASE MJ0435-RELATED"/>
    <property type="match status" value="1"/>
</dbReference>